<protein>
    <submittedName>
        <fullName evidence="1">Acetyltransferase</fullName>
    </submittedName>
</protein>
<sequence>MNGPDTADETSFYFDYELQVGATRDAVAKLAREVLQYEW</sequence>
<proteinExistence type="predicted"/>
<reference evidence="1 2" key="1">
    <citation type="submission" date="2019-07" db="EMBL/GenBank/DDBJ databases">
        <title>Draft genome sequence of Haloferax volcanii SS0101, isolated from salt farm in Samut Sakhon, Thailand.</title>
        <authorList>
            <person name="Wanthongcharoen S."/>
            <person name="Yamprayoonswat W."/>
            <person name="Ruangsuj P."/>
            <person name="Thongpramul N."/>
            <person name="Jumpathong W."/>
            <person name="Sittihan S."/>
            <person name="Kanjanavas P."/>
            <person name="Yasawong M."/>
        </authorList>
    </citation>
    <scope>NUCLEOTIDE SEQUENCE [LARGE SCALE GENOMIC DNA]</scope>
    <source>
        <strain evidence="1 2">SS0101</strain>
    </source>
</reference>
<evidence type="ECO:0000313" key="1">
    <source>
        <dbReference type="EMBL" id="TVT77257.1"/>
    </source>
</evidence>
<feature type="non-terminal residue" evidence="1">
    <location>
        <position position="39"/>
    </location>
</feature>
<dbReference type="EMBL" id="VMTR01000558">
    <property type="protein sequence ID" value="TVT77257.1"/>
    <property type="molecule type" value="Genomic_DNA"/>
</dbReference>
<dbReference type="AlphaFoldDB" id="A0A558EV60"/>
<accession>A0A558EV60</accession>
<comment type="caution">
    <text evidence="1">The sequence shown here is derived from an EMBL/GenBank/DDBJ whole genome shotgun (WGS) entry which is preliminary data.</text>
</comment>
<dbReference type="Proteomes" id="UP000320212">
    <property type="component" value="Unassembled WGS sequence"/>
</dbReference>
<evidence type="ECO:0000313" key="2">
    <source>
        <dbReference type="Proteomes" id="UP000320212"/>
    </source>
</evidence>
<name>A0A558EV60_HALVO</name>
<gene>
    <name evidence="1" type="ORF">FQA18_20505</name>
</gene>
<keyword evidence="1" id="KW-0808">Transferase</keyword>
<dbReference type="GO" id="GO:0016740">
    <property type="term" value="F:transferase activity"/>
    <property type="evidence" value="ECO:0007669"/>
    <property type="project" value="UniProtKB-KW"/>
</dbReference>
<organism evidence="1 2">
    <name type="scientific">Haloferax volcanii</name>
    <name type="common">Halobacterium volcanii</name>
    <dbReference type="NCBI Taxonomy" id="2246"/>
    <lineage>
        <taxon>Archaea</taxon>
        <taxon>Methanobacteriati</taxon>
        <taxon>Methanobacteriota</taxon>
        <taxon>Stenosarchaea group</taxon>
        <taxon>Halobacteria</taxon>
        <taxon>Halobacteriales</taxon>
        <taxon>Haloferacaceae</taxon>
        <taxon>Haloferax</taxon>
    </lineage>
</organism>